<evidence type="ECO:0000259" key="10">
    <source>
        <dbReference type="Pfam" id="PF08479"/>
    </source>
</evidence>
<keyword evidence="13" id="KW-1185">Reference proteome</keyword>
<comment type="similarity">
    <text evidence="2">Belongs to the TPS (TC 1.B.20) family.</text>
</comment>
<keyword evidence="4" id="KW-0812">Transmembrane</keyword>
<dbReference type="Gene3D" id="3.10.20.310">
    <property type="entry name" value="membrane protein fhac"/>
    <property type="match status" value="1"/>
</dbReference>
<keyword evidence="3" id="KW-1134">Transmembrane beta strand</keyword>
<keyword evidence="6" id="KW-0472">Membrane</keyword>
<dbReference type="OrthoDB" id="290122at2"/>
<sequence length="587" mass="66532">MKLSFSFLTLSPLFIFPSFLYAVPNRLPTEAEKQVIARQQQQQVELNSEIQARQVHTPHISLEAEKISSTAFPRQEAQCFPIHQLVLTDFNANEANPKFIQPSRFHWALNAIYAERDFALPTCIGAEGINVLLRRIQNRLIDFGYVSTRVLVEPQDLRSGMLVLTVIPGKVGHIQLQDQSALPFATRGTLWFAMPMAQGDILNVRDIEQGLENLKRIPSADANIELIPSEEVGETDVVIQYKQTLPFHLTLGLDDSGTKATGRLQGFATFSWDNVFTLNDMFYISGTRSFKRDSDNAEGDYGSQNVSLYYSIPWKNYLLTLSGSRYTYHQTIAGAFESYQYSGESQQMKANLSRLLSRGSQYKTDINAAVWARKSSNYINDTEVEVQRRRTAGWEVGLNHTHYIGNATLQLGAHYKRGTGAYRALPAPEETFGEGTSRMQILTASIDFTYPFTLANQALRFHTSWNAQWNQTPLVQQDKFSIGGRYTVRGFDGELTLSGERGWLWRNELAWNMMNKGHELYLGLDKGVVRSHQEELQLGNRLTGGVIGLRGKVWGINYEYFIGTPIKKPQGFRTSHMTTGFHLSYRF</sequence>
<evidence type="ECO:0000256" key="7">
    <source>
        <dbReference type="ARBA" id="ARBA00023237"/>
    </source>
</evidence>
<evidence type="ECO:0000256" key="6">
    <source>
        <dbReference type="ARBA" id="ARBA00023136"/>
    </source>
</evidence>
<reference evidence="12 13" key="1">
    <citation type="submission" date="2016-10" db="EMBL/GenBank/DDBJ databases">
        <title>Rodentibacter gen. nov. and new species.</title>
        <authorList>
            <person name="Christensen H."/>
        </authorList>
    </citation>
    <scope>NUCLEOTIDE SEQUENCE [LARGE SCALE GENOMIC DNA]</scope>
    <source>
        <strain evidence="12 13">CCUG17206</strain>
    </source>
</reference>
<feature type="chain" id="PRO_5012030633" evidence="8">
    <location>
        <begin position="23"/>
        <end position="587"/>
    </location>
</feature>
<organism evidence="12 13">
    <name type="scientific">Rodentibacter rarus</name>
    <dbReference type="NCBI Taxonomy" id="1908260"/>
    <lineage>
        <taxon>Bacteria</taxon>
        <taxon>Pseudomonadati</taxon>
        <taxon>Pseudomonadota</taxon>
        <taxon>Gammaproteobacteria</taxon>
        <taxon>Pasteurellales</taxon>
        <taxon>Pasteurellaceae</taxon>
        <taxon>Rodentibacter</taxon>
    </lineage>
</organism>
<dbReference type="GO" id="GO:0046819">
    <property type="term" value="P:protein secretion by the type V secretion system"/>
    <property type="evidence" value="ECO:0007669"/>
    <property type="project" value="TreeGrafter"/>
</dbReference>
<dbReference type="GO" id="GO:0098046">
    <property type="term" value="C:type V protein secretion system complex"/>
    <property type="evidence" value="ECO:0007669"/>
    <property type="project" value="TreeGrafter"/>
</dbReference>
<evidence type="ECO:0000256" key="3">
    <source>
        <dbReference type="ARBA" id="ARBA00022452"/>
    </source>
</evidence>
<dbReference type="Pfam" id="PF17287">
    <property type="entry name" value="POTRA_3"/>
    <property type="match status" value="1"/>
</dbReference>
<dbReference type="InterPro" id="IPR035251">
    <property type="entry name" value="ShlB_POTRA"/>
</dbReference>
<feature type="domain" description="ShlB POTRA" evidence="11">
    <location>
        <begin position="170"/>
        <end position="228"/>
    </location>
</feature>
<dbReference type="PANTHER" id="PTHR34597">
    <property type="entry name" value="SLR1661 PROTEIN"/>
    <property type="match status" value="1"/>
</dbReference>
<dbReference type="SUPFAM" id="SSF56935">
    <property type="entry name" value="Porins"/>
    <property type="match status" value="1"/>
</dbReference>
<dbReference type="Gene3D" id="2.40.160.50">
    <property type="entry name" value="membrane protein fhac: a member of the omp85/tpsb transporter family"/>
    <property type="match status" value="1"/>
</dbReference>
<evidence type="ECO:0000259" key="11">
    <source>
        <dbReference type="Pfam" id="PF17287"/>
    </source>
</evidence>
<evidence type="ECO:0000256" key="4">
    <source>
        <dbReference type="ARBA" id="ARBA00022692"/>
    </source>
</evidence>
<feature type="domain" description="Haemolysin activator HlyB C-terminal" evidence="9">
    <location>
        <begin position="233"/>
        <end position="551"/>
    </location>
</feature>
<feature type="domain" description="Polypeptide-transport-associated ShlB-type" evidence="10">
    <location>
        <begin position="119"/>
        <end position="169"/>
    </location>
</feature>
<gene>
    <name evidence="12" type="ORF">BKK50_03850</name>
</gene>
<keyword evidence="7" id="KW-0998">Cell outer membrane</keyword>
<dbReference type="STRING" id="1908260.BKK50_03850"/>
<dbReference type="Pfam" id="PF03865">
    <property type="entry name" value="ShlB"/>
    <property type="match status" value="1"/>
</dbReference>
<dbReference type="FunFam" id="2.40.160.50:FF:000009">
    <property type="entry name" value="Putative hemolysin activator protein"/>
    <property type="match status" value="1"/>
</dbReference>
<evidence type="ECO:0000313" key="12">
    <source>
        <dbReference type="EMBL" id="OOF43914.1"/>
    </source>
</evidence>
<protein>
    <submittedName>
        <fullName evidence="12">Peptide transporter</fullName>
    </submittedName>
</protein>
<dbReference type="GO" id="GO:0008320">
    <property type="term" value="F:protein transmembrane transporter activity"/>
    <property type="evidence" value="ECO:0007669"/>
    <property type="project" value="TreeGrafter"/>
</dbReference>
<dbReference type="Pfam" id="PF08479">
    <property type="entry name" value="POTRA_2"/>
    <property type="match status" value="1"/>
</dbReference>
<dbReference type="InterPro" id="IPR005565">
    <property type="entry name" value="Hemolysn_activator_HlyB_C"/>
</dbReference>
<evidence type="ECO:0000256" key="1">
    <source>
        <dbReference type="ARBA" id="ARBA00004442"/>
    </source>
</evidence>
<dbReference type="InterPro" id="IPR013686">
    <property type="entry name" value="Polypept-transport_assoc_ShlB"/>
</dbReference>
<evidence type="ECO:0000313" key="13">
    <source>
        <dbReference type="Proteomes" id="UP000189433"/>
    </source>
</evidence>
<evidence type="ECO:0000259" key="9">
    <source>
        <dbReference type="Pfam" id="PF03865"/>
    </source>
</evidence>
<comment type="caution">
    <text evidence="12">The sequence shown here is derived from an EMBL/GenBank/DDBJ whole genome shotgun (WGS) entry which is preliminary data.</text>
</comment>
<comment type="subcellular location">
    <subcellularLocation>
        <location evidence="1">Cell outer membrane</location>
    </subcellularLocation>
</comment>
<accession>A0A1V3IPN4</accession>
<dbReference type="AlphaFoldDB" id="A0A1V3IPN4"/>
<keyword evidence="5" id="KW-0813">Transport</keyword>
<dbReference type="Proteomes" id="UP000189433">
    <property type="component" value="Unassembled WGS sequence"/>
</dbReference>
<evidence type="ECO:0000256" key="8">
    <source>
        <dbReference type="SAM" id="SignalP"/>
    </source>
</evidence>
<evidence type="ECO:0000256" key="5">
    <source>
        <dbReference type="ARBA" id="ARBA00023065"/>
    </source>
</evidence>
<keyword evidence="8" id="KW-0732">Signal</keyword>
<dbReference type="RefSeq" id="WP_077415510.1">
    <property type="nucleotide sequence ID" value="NZ_MLHJ01000026.1"/>
</dbReference>
<name>A0A1V3IPN4_9PAST</name>
<dbReference type="GO" id="GO:0006811">
    <property type="term" value="P:monoatomic ion transport"/>
    <property type="evidence" value="ECO:0007669"/>
    <property type="project" value="UniProtKB-KW"/>
</dbReference>
<dbReference type="EMBL" id="MLHJ01000026">
    <property type="protein sequence ID" value="OOF43914.1"/>
    <property type="molecule type" value="Genomic_DNA"/>
</dbReference>
<dbReference type="InterPro" id="IPR027282">
    <property type="entry name" value="TPS"/>
</dbReference>
<evidence type="ECO:0000256" key="2">
    <source>
        <dbReference type="ARBA" id="ARBA00009055"/>
    </source>
</evidence>
<dbReference type="InterPro" id="IPR051544">
    <property type="entry name" value="TPS_OM_transporter"/>
</dbReference>
<dbReference type="PIRSF" id="PIRSF029745">
    <property type="entry name" value="FhaC"/>
    <property type="match status" value="1"/>
</dbReference>
<dbReference type="GO" id="GO:0009279">
    <property type="term" value="C:cell outer membrane"/>
    <property type="evidence" value="ECO:0007669"/>
    <property type="project" value="UniProtKB-SubCell"/>
</dbReference>
<dbReference type="PANTHER" id="PTHR34597:SF3">
    <property type="entry name" value="OUTER MEMBRANE TRANSPORTER CDIB"/>
    <property type="match status" value="1"/>
</dbReference>
<keyword evidence="5" id="KW-0406">Ion transport</keyword>
<proteinExistence type="inferred from homology"/>
<feature type="signal peptide" evidence="8">
    <location>
        <begin position="1"/>
        <end position="22"/>
    </location>
</feature>